<dbReference type="AlphaFoldDB" id="A0A2M4BDZ2"/>
<feature type="compositionally biased region" description="Polar residues" evidence="1">
    <location>
        <begin position="514"/>
        <end position="523"/>
    </location>
</feature>
<feature type="compositionally biased region" description="Polar residues" evidence="1">
    <location>
        <begin position="467"/>
        <end position="482"/>
    </location>
</feature>
<protein>
    <submittedName>
        <fullName evidence="2">Uncharacterized protein</fullName>
    </submittedName>
</protein>
<feature type="compositionally biased region" description="Low complexity" evidence="1">
    <location>
        <begin position="453"/>
        <end position="466"/>
    </location>
</feature>
<evidence type="ECO:0000256" key="1">
    <source>
        <dbReference type="SAM" id="MobiDB-lite"/>
    </source>
</evidence>
<proteinExistence type="predicted"/>
<sequence length="818" mass="91933">MKPSPKKSAAKGKQRTKSSSSNSNNSHNAHQQHPVAAGPNQNFQQAFQAPHPKQTAPHSDSSGNDPKEKTPFKAYAGFSTRSVRTAWEQHDKQETEVSADVYERLAEDTTYKLWELINNIKTYSRHSSGRVTYDLVNEVLKDSDVPPIVGASCQPWDKIEYDGAYFFNTDEVLDLREEYIKDVAMEQCNVSLLSTTWMAEAEIAEDLIAMHNNVCDAIFIGDEDCFNMAINILRTHQHIPSLMKLLLTKAIEMLGFEYTEDTLRRTLEYLEALVENYHVAHSDLTLELSLLSQLFVNLLLGPIGYVHSKVIPSAADLVGAQTSGGMETPINQQHQQQVLDSISPLFNQSMAILENNLPSADDSNNSNSNATEELLRSIENIKHGTDGIDINIKDEYEALFSMVQGLGKQEEGPVGSVTSGANVVDQFQGKPAFGQDTYDTTGTANFIVQQTQQQSLPQLTPATTTQDGQHPVSNSSLTNDMLNSGSLRIEDRAKQEIHPLRPTPTLLDADPEENVSQPMSESSDGAEEVINPNSTTLESENITTLICDDYLVEGVCRVIGLCAGKWGFVEQECTFLLVERLHRYFQERKTVSIDTNWLSRILRGLWAVGEYAFRELLPYFYQIDSQTIPESLVPHFSIAGIFLNGRSDIFFYEYLSDICGDSLEPFLFSYEQIIENLYRKYGRRRLKIIAAKTCYRVEAKVVVKKLPRTNHRSDRKYLMLSECFEELQPRRLPSYSNTMQAPRARLGFRFPGCRPMSTKMAQNFTKGASSTLAATVKQNDNLLNAFNSKVVVARRRILKPATNEPPKRRVFCYGSCTL</sequence>
<dbReference type="CDD" id="cd22932">
    <property type="entry name" value="HFD_TAF6L"/>
    <property type="match status" value="1"/>
</dbReference>
<feature type="region of interest" description="Disordered" evidence="1">
    <location>
        <begin position="453"/>
        <end position="482"/>
    </location>
</feature>
<organism evidence="2">
    <name type="scientific">Anopheles marajoara</name>
    <dbReference type="NCBI Taxonomy" id="58244"/>
    <lineage>
        <taxon>Eukaryota</taxon>
        <taxon>Metazoa</taxon>
        <taxon>Ecdysozoa</taxon>
        <taxon>Arthropoda</taxon>
        <taxon>Hexapoda</taxon>
        <taxon>Insecta</taxon>
        <taxon>Pterygota</taxon>
        <taxon>Neoptera</taxon>
        <taxon>Endopterygota</taxon>
        <taxon>Diptera</taxon>
        <taxon>Nematocera</taxon>
        <taxon>Culicoidea</taxon>
        <taxon>Culicidae</taxon>
        <taxon>Anophelinae</taxon>
        <taxon>Anopheles</taxon>
    </lineage>
</organism>
<dbReference type="EMBL" id="GGFJ01002121">
    <property type="protein sequence ID" value="MBW51262.1"/>
    <property type="molecule type" value="Transcribed_RNA"/>
</dbReference>
<feature type="region of interest" description="Disordered" evidence="1">
    <location>
        <begin position="1"/>
        <end position="72"/>
    </location>
</feature>
<feature type="region of interest" description="Disordered" evidence="1">
    <location>
        <begin position="502"/>
        <end position="528"/>
    </location>
</feature>
<evidence type="ECO:0000313" key="2">
    <source>
        <dbReference type="EMBL" id="MBW51262.1"/>
    </source>
</evidence>
<accession>A0A2M4BDZ2</accession>
<name>A0A2M4BDZ2_9DIPT</name>
<feature type="compositionally biased region" description="Basic residues" evidence="1">
    <location>
        <begin position="1"/>
        <end position="16"/>
    </location>
</feature>
<reference evidence="2" key="1">
    <citation type="submission" date="2018-01" db="EMBL/GenBank/DDBJ databases">
        <title>An insight into the sialome of Amazonian anophelines.</title>
        <authorList>
            <person name="Ribeiro J.M."/>
            <person name="Scarpassa V."/>
            <person name="Calvo E."/>
        </authorList>
    </citation>
    <scope>NUCLEOTIDE SEQUENCE</scope>
    <source>
        <tissue evidence="2">Salivary glands</tissue>
    </source>
</reference>